<evidence type="ECO:0000313" key="3">
    <source>
        <dbReference type="EMBL" id="CAK0895122.1"/>
    </source>
</evidence>
<dbReference type="Proteomes" id="UP001189429">
    <property type="component" value="Unassembled WGS sequence"/>
</dbReference>
<feature type="region of interest" description="Disordered" evidence="2">
    <location>
        <begin position="241"/>
        <end position="367"/>
    </location>
</feature>
<feature type="compositionally biased region" description="Basic residues" evidence="2">
    <location>
        <begin position="266"/>
        <end position="275"/>
    </location>
</feature>
<feature type="region of interest" description="Disordered" evidence="2">
    <location>
        <begin position="738"/>
        <end position="767"/>
    </location>
</feature>
<dbReference type="EMBL" id="CAUYUJ010019993">
    <property type="protein sequence ID" value="CAK0895122.1"/>
    <property type="molecule type" value="Genomic_DNA"/>
</dbReference>
<name>A0ABN9X6T4_9DINO</name>
<reference evidence="3" key="1">
    <citation type="submission" date="2023-10" db="EMBL/GenBank/DDBJ databases">
        <authorList>
            <person name="Chen Y."/>
            <person name="Shah S."/>
            <person name="Dougan E. K."/>
            <person name="Thang M."/>
            <person name="Chan C."/>
        </authorList>
    </citation>
    <scope>NUCLEOTIDE SEQUENCE [LARGE SCALE GENOMIC DNA]</scope>
</reference>
<feature type="compositionally biased region" description="Polar residues" evidence="2">
    <location>
        <begin position="738"/>
        <end position="753"/>
    </location>
</feature>
<keyword evidence="1" id="KW-0175">Coiled coil</keyword>
<proteinExistence type="predicted"/>
<evidence type="ECO:0000313" key="4">
    <source>
        <dbReference type="Proteomes" id="UP001189429"/>
    </source>
</evidence>
<evidence type="ECO:0000256" key="2">
    <source>
        <dbReference type="SAM" id="MobiDB-lite"/>
    </source>
</evidence>
<feature type="compositionally biased region" description="Basic and acidic residues" evidence="2">
    <location>
        <begin position="250"/>
        <end position="262"/>
    </location>
</feature>
<gene>
    <name evidence="3" type="ORF">PCOR1329_LOCUS73963</name>
</gene>
<accession>A0ABN9X6T4</accession>
<sequence>MDQNTQLNMFNSLRHISERFPNMHGNELQHRVFRDYVISQQDVTLRLIDEQGEETLTRHRVNKRDHQAVREQYVQNVLTQGVVVGWSEHTRKNHLTSRGCAAIGKSWDKCYEEFLNENFTGLFKKYNHFKCAKIFLRGMEKLSIMQAYIQDCNAKVNFANPKFSVEGTLVINRDVYVAIYEGFVDTVPADHLKVMLLEALKFVVPIADAGDSVDEDARWVFEGGAKPDALKALKCPMGGSVVFKSGQKSHQKEMRKKEEKGSKGQGKGKGKKGKKNKGDGKTVKRSSPVKPGAAKGLKKSIAKMLSSPKSPSKKNKKAEAPEAQGSAQGSSSADAPPPQPDVGKGRGRGRGRGNSGKGEAPPAEAVDMTESWETTAAIIPRTPPARPDPTASDDDVAGDAIIAPVPTPDVTSREKLFLDDLYSAISSVVRKVPDDKVKFDSIKWAYSQGIFFGLSKKVMDGAVAACPQLYGATLWSHVRAALRSKVAADHAGIPGVDAVAASNIATSINCTLQRVVDEKSEMIKIKMAALDRLWDDAQMVADLSMFLLKNDVAMPVTMQPAFQEINTAIFTSIRKESPKEGLDIDAVVKSMQKYMKNHAIFNRRDLIVPVLHDLFENWSLSVPQRLQPIFPDAVTIKSFCRFRVEYVMGILNTLCTGSTKVVKHPFLTQLAMISDIVEVVSHVDVHLLHDTDNAVLDWERFWAELLATASQEASTPSTLSAFVQSRLDSILDHNKKQNSTKLGEQQVVNQPGSQKDDQPTETTQETKEAKLKEAILATRQPMEAVMTDIVNMWGGLATDHEEEEKKPLVEDHHRMRFHEACLEAISRDIHKAALVLYTNTADNGLDGVYVDPICCGSGAWCVQASRSVRMNFIGPLSLIPSVGSIKIAEVDGMGVYVRCKINISPNKGGAYINEYVAPAWLVRPVKATCDGEPVEVPTMSIAHKTIQVDVKYSKAMLSPPLSVKIPVKLFYMTVLPGFYDKCVELTRPWIDEEVRETTANMKTFKASDLSRKALLLKARAAEAAANGAEDEANNARLEKRKREEWTDVAKHLLG</sequence>
<keyword evidence="4" id="KW-1185">Reference proteome</keyword>
<comment type="caution">
    <text evidence="3">The sequence shown here is derived from an EMBL/GenBank/DDBJ whole genome shotgun (WGS) entry which is preliminary data.</text>
</comment>
<organism evidence="3 4">
    <name type="scientific">Prorocentrum cordatum</name>
    <dbReference type="NCBI Taxonomy" id="2364126"/>
    <lineage>
        <taxon>Eukaryota</taxon>
        <taxon>Sar</taxon>
        <taxon>Alveolata</taxon>
        <taxon>Dinophyceae</taxon>
        <taxon>Prorocentrales</taxon>
        <taxon>Prorocentraceae</taxon>
        <taxon>Prorocentrum</taxon>
    </lineage>
</organism>
<evidence type="ECO:0000256" key="1">
    <source>
        <dbReference type="SAM" id="Coils"/>
    </source>
</evidence>
<feature type="compositionally biased region" description="Basic and acidic residues" evidence="2">
    <location>
        <begin position="754"/>
        <end position="767"/>
    </location>
</feature>
<feature type="compositionally biased region" description="Low complexity" evidence="2">
    <location>
        <begin position="321"/>
        <end position="334"/>
    </location>
</feature>
<feature type="coiled-coil region" evidence="1">
    <location>
        <begin position="1011"/>
        <end position="1038"/>
    </location>
</feature>
<protein>
    <submittedName>
        <fullName evidence="3">Uncharacterized protein</fullName>
    </submittedName>
</protein>